<dbReference type="Proteomes" id="UP001066276">
    <property type="component" value="Chromosome 12"/>
</dbReference>
<dbReference type="AlphaFoldDB" id="A0AAV7KR25"/>
<evidence type="ECO:0000313" key="3">
    <source>
        <dbReference type="Proteomes" id="UP001066276"/>
    </source>
</evidence>
<dbReference type="EMBL" id="JANPWB010000016">
    <property type="protein sequence ID" value="KAJ1081293.1"/>
    <property type="molecule type" value="Genomic_DNA"/>
</dbReference>
<sequence>MEALCGLTALIAQHLICRCLILWAEGPLSVPVLPPASWAASTALMPSASSLADGLPPVSPPVCPHRDNHSSFYFMEALCGHPARSAQSLTCLSLCARYDLALSLHRPKPHGPSPGLRRGVRISELHDLRSTPGAPILAFGSAPHTGAGGGMCGRGHMSLRPQDCVPD</sequence>
<accession>A0AAV7KR25</accession>
<proteinExistence type="predicted"/>
<keyword evidence="1" id="KW-0732">Signal</keyword>
<evidence type="ECO:0000313" key="2">
    <source>
        <dbReference type="EMBL" id="KAJ1081293.1"/>
    </source>
</evidence>
<comment type="caution">
    <text evidence="2">The sequence shown here is derived from an EMBL/GenBank/DDBJ whole genome shotgun (WGS) entry which is preliminary data.</text>
</comment>
<evidence type="ECO:0000256" key="1">
    <source>
        <dbReference type="SAM" id="SignalP"/>
    </source>
</evidence>
<protein>
    <submittedName>
        <fullName evidence="2">Uncharacterized protein</fullName>
    </submittedName>
</protein>
<name>A0AAV7KR25_PLEWA</name>
<feature type="signal peptide" evidence="1">
    <location>
        <begin position="1"/>
        <end position="24"/>
    </location>
</feature>
<feature type="chain" id="PRO_5043574650" evidence="1">
    <location>
        <begin position="25"/>
        <end position="167"/>
    </location>
</feature>
<organism evidence="2 3">
    <name type="scientific">Pleurodeles waltl</name>
    <name type="common">Iberian ribbed newt</name>
    <dbReference type="NCBI Taxonomy" id="8319"/>
    <lineage>
        <taxon>Eukaryota</taxon>
        <taxon>Metazoa</taxon>
        <taxon>Chordata</taxon>
        <taxon>Craniata</taxon>
        <taxon>Vertebrata</taxon>
        <taxon>Euteleostomi</taxon>
        <taxon>Amphibia</taxon>
        <taxon>Batrachia</taxon>
        <taxon>Caudata</taxon>
        <taxon>Salamandroidea</taxon>
        <taxon>Salamandridae</taxon>
        <taxon>Pleurodelinae</taxon>
        <taxon>Pleurodeles</taxon>
    </lineage>
</organism>
<gene>
    <name evidence="2" type="ORF">NDU88_001475</name>
</gene>
<reference evidence="2" key="1">
    <citation type="journal article" date="2022" name="bioRxiv">
        <title>Sequencing and chromosome-scale assembly of the giantPleurodeles waltlgenome.</title>
        <authorList>
            <person name="Brown T."/>
            <person name="Elewa A."/>
            <person name="Iarovenko S."/>
            <person name="Subramanian E."/>
            <person name="Araus A.J."/>
            <person name="Petzold A."/>
            <person name="Susuki M."/>
            <person name="Suzuki K.-i.T."/>
            <person name="Hayashi T."/>
            <person name="Toyoda A."/>
            <person name="Oliveira C."/>
            <person name="Osipova E."/>
            <person name="Leigh N.D."/>
            <person name="Simon A."/>
            <person name="Yun M.H."/>
        </authorList>
    </citation>
    <scope>NUCLEOTIDE SEQUENCE</scope>
    <source>
        <strain evidence="2">20211129_DDA</strain>
        <tissue evidence="2">Liver</tissue>
    </source>
</reference>
<keyword evidence="3" id="KW-1185">Reference proteome</keyword>